<dbReference type="NCBIfam" id="TIGR01726">
    <property type="entry name" value="HEQRo_perm_3TM"/>
    <property type="match status" value="1"/>
</dbReference>
<dbReference type="InterPro" id="IPR043429">
    <property type="entry name" value="ArtM/GltK/GlnP/TcyL/YhdX-like"/>
</dbReference>
<keyword evidence="4 7" id="KW-0812">Transmembrane</keyword>
<feature type="transmembrane region" description="Helical" evidence="7">
    <location>
        <begin position="65"/>
        <end position="85"/>
    </location>
</feature>
<dbReference type="Proteomes" id="UP000037267">
    <property type="component" value="Unassembled WGS sequence"/>
</dbReference>
<dbReference type="STRING" id="1503.CLPU_9c00050"/>
<dbReference type="InterPro" id="IPR010065">
    <property type="entry name" value="AA_ABC_transptr_permease_3TM"/>
</dbReference>
<keyword evidence="3" id="KW-1003">Cell membrane</keyword>
<evidence type="ECO:0000256" key="5">
    <source>
        <dbReference type="ARBA" id="ARBA00022989"/>
    </source>
</evidence>
<sequence>MGSTGLNLILKSLPLLFEGLIDTVLIAGLSVIIGTLGGILFGIVRVSKNKLIRCITRIYIELFRAVPLLVWLFVFFFGLPVAFGLDISGSVTSIIVLSLWGITEIGEVVRGSIESVPKEQVEAGKSIGLNQVNLYVFVIIPQTIRRMIPPTINIYTRIIKTTSLTVLIGVTEVIKVGQQIIERTGEALIIYSTLFVIYFLLCYPLSIWSKKLEEKWSN</sequence>
<feature type="transmembrane region" description="Helical" evidence="7">
    <location>
        <begin position="20"/>
        <end position="44"/>
    </location>
</feature>
<dbReference type="EMBL" id="LGSS01000009">
    <property type="protein sequence ID" value="KNF08109.1"/>
    <property type="molecule type" value="Genomic_DNA"/>
</dbReference>
<comment type="caution">
    <text evidence="9">The sequence shown here is derived from an EMBL/GenBank/DDBJ whole genome shotgun (WGS) entry which is preliminary data.</text>
</comment>
<dbReference type="InterPro" id="IPR035906">
    <property type="entry name" value="MetI-like_sf"/>
</dbReference>
<dbReference type="OrthoDB" id="92598at2"/>
<dbReference type="GO" id="GO:0043190">
    <property type="term" value="C:ATP-binding cassette (ABC) transporter complex"/>
    <property type="evidence" value="ECO:0007669"/>
    <property type="project" value="InterPro"/>
</dbReference>
<dbReference type="SUPFAM" id="SSF161098">
    <property type="entry name" value="MetI-like"/>
    <property type="match status" value="1"/>
</dbReference>
<feature type="transmembrane region" description="Helical" evidence="7">
    <location>
        <begin position="188"/>
        <end position="208"/>
    </location>
</feature>
<dbReference type="AlphaFoldDB" id="A0A0L0W989"/>
<evidence type="ECO:0000313" key="10">
    <source>
        <dbReference type="Proteomes" id="UP000037267"/>
    </source>
</evidence>
<keyword evidence="5 7" id="KW-1133">Transmembrane helix</keyword>
<evidence type="ECO:0000259" key="8">
    <source>
        <dbReference type="PROSITE" id="PS50928"/>
    </source>
</evidence>
<feature type="domain" description="ABC transmembrane type-1" evidence="8">
    <location>
        <begin position="20"/>
        <end position="209"/>
    </location>
</feature>
<dbReference type="PATRIC" id="fig|1503.3.peg.3285"/>
<evidence type="ECO:0000256" key="2">
    <source>
        <dbReference type="ARBA" id="ARBA00022448"/>
    </source>
</evidence>
<protein>
    <submittedName>
        <fullName evidence="9">Glutamine transport system permease protein GlnP</fullName>
    </submittedName>
</protein>
<dbReference type="RefSeq" id="WP_050355480.1">
    <property type="nucleotide sequence ID" value="NZ_LGSS01000009.1"/>
</dbReference>
<keyword evidence="6 7" id="KW-0472">Membrane</keyword>
<evidence type="ECO:0000256" key="4">
    <source>
        <dbReference type="ARBA" id="ARBA00022692"/>
    </source>
</evidence>
<reference evidence="10" key="1">
    <citation type="submission" date="2015-07" db="EMBL/GenBank/DDBJ databases">
        <title>Draft genome sequence of the purine-degrading Gottschalkia purinilyticum DSM 1384 (formerly Clostridium purinilyticum).</title>
        <authorList>
            <person name="Poehlein A."/>
            <person name="Schiel-Bengelsdorf B."/>
            <person name="Bengelsdorf F.R."/>
            <person name="Daniel R."/>
            <person name="Duerre P."/>
        </authorList>
    </citation>
    <scope>NUCLEOTIDE SEQUENCE [LARGE SCALE GENOMIC DNA]</scope>
    <source>
        <strain evidence="10">DSM 1384</strain>
    </source>
</reference>
<keyword evidence="2 7" id="KW-0813">Transport</keyword>
<evidence type="ECO:0000313" key="9">
    <source>
        <dbReference type="EMBL" id="KNF08109.1"/>
    </source>
</evidence>
<dbReference type="PANTHER" id="PTHR30614:SF36">
    <property type="entry name" value="ABC TRANSPORTER MEMBRANE-SPANNING PERMEASE-GLUTAMINE TRANSPORT"/>
    <property type="match status" value="1"/>
</dbReference>
<evidence type="ECO:0000256" key="1">
    <source>
        <dbReference type="ARBA" id="ARBA00004651"/>
    </source>
</evidence>
<accession>A0A0L0W989</accession>
<keyword evidence="10" id="KW-1185">Reference proteome</keyword>
<comment type="subcellular location">
    <subcellularLocation>
        <location evidence="1 7">Cell membrane</location>
        <topology evidence="1 7">Multi-pass membrane protein</topology>
    </subcellularLocation>
</comment>
<organism evidence="9 10">
    <name type="scientific">Gottschalkia purinilytica</name>
    <name type="common">Clostridium purinilyticum</name>
    <dbReference type="NCBI Taxonomy" id="1503"/>
    <lineage>
        <taxon>Bacteria</taxon>
        <taxon>Bacillati</taxon>
        <taxon>Bacillota</taxon>
        <taxon>Tissierellia</taxon>
        <taxon>Tissierellales</taxon>
        <taxon>Gottschalkiaceae</taxon>
        <taxon>Gottschalkia</taxon>
    </lineage>
</organism>
<dbReference type="Pfam" id="PF00528">
    <property type="entry name" value="BPD_transp_1"/>
    <property type="match status" value="1"/>
</dbReference>
<evidence type="ECO:0000256" key="3">
    <source>
        <dbReference type="ARBA" id="ARBA00022475"/>
    </source>
</evidence>
<dbReference type="GO" id="GO:0006865">
    <property type="term" value="P:amino acid transport"/>
    <property type="evidence" value="ECO:0007669"/>
    <property type="project" value="TreeGrafter"/>
</dbReference>
<dbReference type="PANTHER" id="PTHR30614">
    <property type="entry name" value="MEMBRANE COMPONENT OF AMINO ACID ABC TRANSPORTER"/>
    <property type="match status" value="1"/>
</dbReference>
<proteinExistence type="inferred from homology"/>
<dbReference type="CDD" id="cd06261">
    <property type="entry name" value="TM_PBP2"/>
    <property type="match status" value="1"/>
</dbReference>
<name>A0A0L0W989_GOTPU</name>
<evidence type="ECO:0000256" key="7">
    <source>
        <dbReference type="RuleBase" id="RU363032"/>
    </source>
</evidence>
<dbReference type="PROSITE" id="PS50928">
    <property type="entry name" value="ABC_TM1"/>
    <property type="match status" value="1"/>
</dbReference>
<evidence type="ECO:0000256" key="6">
    <source>
        <dbReference type="ARBA" id="ARBA00023136"/>
    </source>
</evidence>
<dbReference type="Gene3D" id="1.10.3720.10">
    <property type="entry name" value="MetI-like"/>
    <property type="match status" value="1"/>
</dbReference>
<dbReference type="InterPro" id="IPR000515">
    <property type="entry name" value="MetI-like"/>
</dbReference>
<gene>
    <name evidence="9" type="primary">glnP</name>
    <name evidence="9" type="ORF">CLPU_9c00050</name>
</gene>
<comment type="similarity">
    <text evidence="7">Belongs to the binding-protein-dependent transport system permease family.</text>
</comment>
<dbReference type="GO" id="GO:0022857">
    <property type="term" value="F:transmembrane transporter activity"/>
    <property type="evidence" value="ECO:0007669"/>
    <property type="project" value="InterPro"/>
</dbReference>